<dbReference type="PANTHER" id="PTHR32305">
    <property type="match status" value="1"/>
</dbReference>
<dbReference type="OrthoDB" id="7030285at2"/>
<dbReference type="InterPro" id="IPR050708">
    <property type="entry name" value="T6SS_VgrG/RHS"/>
</dbReference>
<feature type="region of interest" description="Disordered" evidence="2">
    <location>
        <begin position="198"/>
        <end position="223"/>
    </location>
</feature>
<dbReference type="PANTHER" id="PTHR32305:SF15">
    <property type="entry name" value="PROTEIN RHSA-RELATED"/>
    <property type="match status" value="1"/>
</dbReference>
<reference evidence="5" key="1">
    <citation type="submission" date="2017-09" db="EMBL/GenBank/DDBJ databases">
        <title>FDA dAtabase for Regulatory Grade micrObial Sequences (FDA-ARGOS): Supporting development and validation of Infectious Disease Dx tests.</title>
        <authorList>
            <person name="Minogue T."/>
            <person name="Wolcott M."/>
            <person name="Wasieloski L."/>
            <person name="Aguilar W."/>
            <person name="Moore D."/>
            <person name="Tallon L."/>
            <person name="Sadzewicz L."/>
            <person name="Ott S."/>
            <person name="Zhao X."/>
            <person name="Nagaraj S."/>
            <person name="Vavikolanu K."/>
            <person name="Aluvathingal J."/>
            <person name="Nadendla S."/>
            <person name="Sichtig H."/>
        </authorList>
    </citation>
    <scope>NUCLEOTIDE SEQUENCE [LARGE SCALE GENOMIC DNA]</scope>
    <source>
        <strain evidence="5">FDAARGOS_387</strain>
    </source>
</reference>
<keyword evidence="1" id="KW-0677">Repeat</keyword>
<dbReference type="EMBL" id="PDDX01000001">
    <property type="protein sequence ID" value="PHI31738.1"/>
    <property type="molecule type" value="Genomic_DNA"/>
</dbReference>
<dbReference type="Proteomes" id="UP000224974">
    <property type="component" value="Unassembled WGS sequence"/>
</dbReference>
<keyword evidence="5" id="KW-1185">Reference proteome</keyword>
<comment type="caution">
    <text evidence="4">The sequence shown here is derived from an EMBL/GenBank/DDBJ whole genome shotgun (WGS) entry which is preliminary data.</text>
</comment>
<name>A0A2C6DN19_9GAMM</name>
<evidence type="ECO:0000313" key="5">
    <source>
        <dbReference type="Proteomes" id="UP000224974"/>
    </source>
</evidence>
<feature type="compositionally biased region" description="Polar residues" evidence="2">
    <location>
        <begin position="198"/>
        <end position="207"/>
    </location>
</feature>
<dbReference type="InterPro" id="IPR022385">
    <property type="entry name" value="Rhs_assc_core"/>
</dbReference>
<dbReference type="NCBIfam" id="TIGR03696">
    <property type="entry name" value="Rhs_assc_core"/>
    <property type="match status" value="1"/>
</dbReference>
<dbReference type="Pfam" id="PF25023">
    <property type="entry name" value="TEN_YD-shell"/>
    <property type="match status" value="1"/>
</dbReference>
<dbReference type="STRING" id="1111728.GCA_000427805_02856"/>
<evidence type="ECO:0000313" key="4">
    <source>
        <dbReference type="EMBL" id="PHI31738.1"/>
    </source>
</evidence>
<evidence type="ECO:0000256" key="2">
    <source>
        <dbReference type="SAM" id="MobiDB-lite"/>
    </source>
</evidence>
<gene>
    <name evidence="4" type="ORF">CRN84_21605</name>
</gene>
<evidence type="ECO:0000256" key="1">
    <source>
        <dbReference type="ARBA" id="ARBA00022737"/>
    </source>
</evidence>
<organism evidence="4 5">
    <name type="scientific">Budvicia aquatica</name>
    <dbReference type="NCBI Taxonomy" id="82979"/>
    <lineage>
        <taxon>Bacteria</taxon>
        <taxon>Pseudomonadati</taxon>
        <taxon>Pseudomonadota</taxon>
        <taxon>Gammaproteobacteria</taxon>
        <taxon>Enterobacterales</taxon>
        <taxon>Budviciaceae</taxon>
        <taxon>Budvicia</taxon>
    </lineage>
</organism>
<dbReference type="Gene3D" id="2.180.10.10">
    <property type="entry name" value="RHS repeat-associated core"/>
    <property type="match status" value="1"/>
</dbReference>
<feature type="region of interest" description="Disordered" evidence="2">
    <location>
        <begin position="1"/>
        <end position="25"/>
    </location>
</feature>
<dbReference type="InterPro" id="IPR056823">
    <property type="entry name" value="TEN-like_YD-shell"/>
</dbReference>
<accession>A0A2C6DN19</accession>
<sequence length="341" mass="38425">MSAKDSEEFINDNGKLNRPFNRRTSKTVGGKKTEFIWQGSKLIAECSDKDTVWRSYVYEPGSHRPLALVEGNARKNQKTRTFWYQNDHLGTPHSLTDSLGSLVYSCTYNAYGQVQTETQHQQEEHELRVETNLRFQGQYADEETGLFYNLNRYYDPALGRYLTADPIKLAGGLNQYAYVDGNPVSWIDPLGLFKQSSTGFENSSASTGEPKLPTSSGGTGKNYDKADGQGVYVLRDENSDVKYVGRGDAEARTTTHSRSDDKHELEAEILWENNLSKEQAKALEQSLMDYYGGAKSQDKNTPLLNVIRSYSDKNPNAASYDIKLYPNLFRTTLEILGETPK</sequence>
<proteinExistence type="predicted"/>
<dbReference type="AlphaFoldDB" id="A0A2C6DN19"/>
<protein>
    <recommendedName>
        <fullName evidence="3">Teneurin-like YD-shell domain-containing protein</fullName>
    </recommendedName>
</protein>
<evidence type="ECO:0000259" key="3">
    <source>
        <dbReference type="Pfam" id="PF25023"/>
    </source>
</evidence>
<feature type="domain" description="Teneurin-like YD-shell" evidence="3">
    <location>
        <begin position="77"/>
        <end position="183"/>
    </location>
</feature>